<evidence type="ECO:0000256" key="1">
    <source>
        <dbReference type="SAM" id="MobiDB-lite"/>
    </source>
</evidence>
<gene>
    <name evidence="2" type="ORF">CLUMA_CG016275</name>
</gene>
<evidence type="ECO:0000313" key="3">
    <source>
        <dbReference type="Proteomes" id="UP000183832"/>
    </source>
</evidence>
<proteinExistence type="predicted"/>
<protein>
    <submittedName>
        <fullName evidence="2">CLUMA_CG016275, isoform A</fullName>
    </submittedName>
</protein>
<name>A0A1J1IT63_9DIPT</name>
<feature type="non-terminal residue" evidence="2">
    <location>
        <position position="198"/>
    </location>
</feature>
<keyword evidence="3" id="KW-1185">Reference proteome</keyword>
<reference evidence="2 3" key="1">
    <citation type="submission" date="2015-04" db="EMBL/GenBank/DDBJ databases">
        <authorList>
            <person name="Syromyatnikov M.Y."/>
            <person name="Popov V.N."/>
        </authorList>
    </citation>
    <scope>NUCLEOTIDE SEQUENCE [LARGE SCALE GENOMIC DNA]</scope>
</reference>
<dbReference type="AlphaFoldDB" id="A0A1J1IT63"/>
<feature type="region of interest" description="Disordered" evidence="1">
    <location>
        <begin position="82"/>
        <end position="115"/>
    </location>
</feature>
<dbReference type="OrthoDB" id="6247875at2759"/>
<feature type="region of interest" description="Disordered" evidence="1">
    <location>
        <begin position="1"/>
        <end position="27"/>
    </location>
</feature>
<dbReference type="EMBL" id="CVRI01000059">
    <property type="protein sequence ID" value="CRL03435.1"/>
    <property type="molecule type" value="Genomic_DNA"/>
</dbReference>
<feature type="compositionally biased region" description="Basic and acidic residues" evidence="1">
    <location>
        <begin position="99"/>
        <end position="113"/>
    </location>
</feature>
<dbReference type="Proteomes" id="UP000183832">
    <property type="component" value="Unassembled WGS sequence"/>
</dbReference>
<accession>A0A1J1IT63</accession>
<sequence length="198" mass="22767">MTSSSFNHGHIPPHNYPPHQRLPPNFPHAAAAHNYWYSQQHQPPHHNWMMNPYMRNRRGSYTDAQMLPSSVPFNRNIQNEKHKLYEDSSPPPKRKRKAKSDTPPKNDPKDELMKNITPLPGFLQTFGGTEIGRFSEAFFTSSESPNPYYNNSIESDVESPQPWDFDSLDGPINMQAAFQVYGSETEHDSPINNFSELI</sequence>
<organism evidence="2 3">
    <name type="scientific">Clunio marinus</name>
    <dbReference type="NCBI Taxonomy" id="568069"/>
    <lineage>
        <taxon>Eukaryota</taxon>
        <taxon>Metazoa</taxon>
        <taxon>Ecdysozoa</taxon>
        <taxon>Arthropoda</taxon>
        <taxon>Hexapoda</taxon>
        <taxon>Insecta</taxon>
        <taxon>Pterygota</taxon>
        <taxon>Neoptera</taxon>
        <taxon>Endopterygota</taxon>
        <taxon>Diptera</taxon>
        <taxon>Nematocera</taxon>
        <taxon>Chironomoidea</taxon>
        <taxon>Chironomidae</taxon>
        <taxon>Clunio</taxon>
    </lineage>
</organism>
<feature type="compositionally biased region" description="Pro residues" evidence="1">
    <location>
        <begin position="14"/>
        <end position="26"/>
    </location>
</feature>
<evidence type="ECO:0000313" key="2">
    <source>
        <dbReference type="EMBL" id="CRL03435.1"/>
    </source>
</evidence>